<evidence type="ECO:0000256" key="2">
    <source>
        <dbReference type="ARBA" id="ARBA00023015"/>
    </source>
</evidence>
<reference evidence="8" key="1">
    <citation type="submission" date="2024-05" db="EMBL/GenBank/DDBJ databases">
        <title>WGS of Aeromonas isolates.</title>
        <authorList>
            <person name="Lee H."/>
        </authorList>
    </citation>
    <scope>NUCLEOTIDE SEQUENCE</scope>
    <source>
        <strain evidence="8">LP308</strain>
    </source>
</reference>
<feature type="modified residue" description="4-aspartylphosphate" evidence="5">
    <location>
        <position position="56"/>
    </location>
</feature>
<evidence type="ECO:0000256" key="3">
    <source>
        <dbReference type="ARBA" id="ARBA00023125"/>
    </source>
</evidence>
<dbReference type="PANTHER" id="PTHR43214:SF41">
    <property type="entry name" value="NITRATE_NITRITE RESPONSE REGULATOR PROTEIN NARP"/>
    <property type="match status" value="1"/>
</dbReference>
<dbReference type="PANTHER" id="PTHR43214">
    <property type="entry name" value="TWO-COMPONENT RESPONSE REGULATOR"/>
    <property type="match status" value="1"/>
</dbReference>
<dbReference type="InterPro" id="IPR011006">
    <property type="entry name" value="CheY-like_superfamily"/>
</dbReference>
<evidence type="ECO:0000259" key="6">
    <source>
        <dbReference type="PROSITE" id="PS50043"/>
    </source>
</evidence>
<dbReference type="Pfam" id="PF00196">
    <property type="entry name" value="GerE"/>
    <property type="match status" value="1"/>
</dbReference>
<dbReference type="RefSeq" id="WP_082030356.1">
    <property type="nucleotide sequence ID" value="NZ_CDBL01000032.1"/>
</dbReference>
<keyword evidence="3" id="KW-0238">DNA-binding</keyword>
<proteinExistence type="predicted"/>
<keyword evidence="4" id="KW-0804">Transcription</keyword>
<dbReference type="InterPro" id="IPR036388">
    <property type="entry name" value="WH-like_DNA-bd_sf"/>
</dbReference>
<evidence type="ECO:0000256" key="1">
    <source>
        <dbReference type="ARBA" id="ARBA00022553"/>
    </source>
</evidence>
<dbReference type="Gene3D" id="3.40.50.2300">
    <property type="match status" value="1"/>
</dbReference>
<feature type="domain" description="Response regulatory" evidence="7">
    <location>
        <begin position="6"/>
        <end position="121"/>
    </location>
</feature>
<dbReference type="PRINTS" id="PR00038">
    <property type="entry name" value="HTHLUXR"/>
</dbReference>
<evidence type="ECO:0000256" key="5">
    <source>
        <dbReference type="PROSITE-ProRule" id="PRU00169"/>
    </source>
</evidence>
<organism evidence="8 9">
    <name type="scientific">Aeromonas piscicola</name>
    <dbReference type="NCBI Taxonomy" id="600645"/>
    <lineage>
        <taxon>Bacteria</taxon>
        <taxon>Pseudomonadati</taxon>
        <taxon>Pseudomonadota</taxon>
        <taxon>Gammaproteobacteria</taxon>
        <taxon>Aeromonadales</taxon>
        <taxon>Aeromonadaceae</taxon>
        <taxon>Aeromonas</taxon>
    </lineage>
</organism>
<dbReference type="EMBL" id="JAOPLU010000003">
    <property type="protein sequence ID" value="MDM5131598.1"/>
    <property type="molecule type" value="Genomic_DNA"/>
</dbReference>
<dbReference type="CDD" id="cd17535">
    <property type="entry name" value="REC_NarL-like"/>
    <property type="match status" value="1"/>
</dbReference>
<dbReference type="Proteomes" id="UP001168109">
    <property type="component" value="Unassembled WGS sequence"/>
</dbReference>
<evidence type="ECO:0000313" key="9">
    <source>
        <dbReference type="Proteomes" id="UP001168109"/>
    </source>
</evidence>
<evidence type="ECO:0000259" key="7">
    <source>
        <dbReference type="PROSITE" id="PS50110"/>
    </source>
</evidence>
<evidence type="ECO:0000313" key="8">
    <source>
        <dbReference type="EMBL" id="MDM5131598.1"/>
    </source>
</evidence>
<keyword evidence="1 5" id="KW-0597">Phosphoprotein</keyword>
<comment type="caution">
    <text evidence="8">The sequence shown here is derived from an EMBL/GenBank/DDBJ whole genome shotgun (WGS) entry which is preliminary data.</text>
</comment>
<dbReference type="PROSITE" id="PS50043">
    <property type="entry name" value="HTH_LUXR_2"/>
    <property type="match status" value="1"/>
</dbReference>
<feature type="domain" description="HTH luxR-type" evidence="6">
    <location>
        <begin position="143"/>
        <end position="208"/>
    </location>
</feature>
<dbReference type="InterPro" id="IPR058245">
    <property type="entry name" value="NreC/VraR/RcsB-like_REC"/>
</dbReference>
<dbReference type="SUPFAM" id="SSF46894">
    <property type="entry name" value="C-terminal effector domain of the bipartite response regulators"/>
    <property type="match status" value="1"/>
</dbReference>
<keyword evidence="2" id="KW-0805">Transcription regulation</keyword>
<evidence type="ECO:0000256" key="4">
    <source>
        <dbReference type="ARBA" id="ARBA00023163"/>
    </source>
</evidence>
<dbReference type="InterPro" id="IPR000792">
    <property type="entry name" value="Tscrpt_reg_LuxR_C"/>
</dbReference>
<dbReference type="PROSITE" id="PS00622">
    <property type="entry name" value="HTH_LUXR_1"/>
    <property type="match status" value="1"/>
</dbReference>
<dbReference type="InterPro" id="IPR039420">
    <property type="entry name" value="WalR-like"/>
</dbReference>
<gene>
    <name evidence="8" type="ORF">OB962_11410</name>
</gene>
<dbReference type="SUPFAM" id="SSF52172">
    <property type="entry name" value="CheY-like"/>
    <property type="match status" value="1"/>
</dbReference>
<dbReference type="InterPro" id="IPR001789">
    <property type="entry name" value="Sig_transdc_resp-reg_receiver"/>
</dbReference>
<dbReference type="SMART" id="SM00448">
    <property type="entry name" value="REC"/>
    <property type="match status" value="1"/>
</dbReference>
<protein>
    <submittedName>
        <fullName evidence="8">Response regulator transcription factor</fullName>
    </submittedName>
</protein>
<dbReference type="PROSITE" id="PS50110">
    <property type="entry name" value="RESPONSE_REGULATORY"/>
    <property type="match status" value="1"/>
</dbReference>
<accession>A0ABT7QCF1</accession>
<keyword evidence="9" id="KW-1185">Reference proteome</keyword>
<dbReference type="Pfam" id="PF00072">
    <property type="entry name" value="Response_reg"/>
    <property type="match status" value="1"/>
</dbReference>
<dbReference type="InterPro" id="IPR016032">
    <property type="entry name" value="Sig_transdc_resp-reg_C-effctor"/>
</dbReference>
<sequence>MKNNLNILIVDDHPAVRLAVKYVLNSAGYSDVMQASSGIEAINESNKINFDMIILDLDLPHIDGLEVVKRIRRTNPTVRILVLSAMVTDVYVMRCYAAGVNGFMEKNEDIENLPSVVINIMKGFTYFPTVFGEEGLKRRTNIGTGLISCLSDRELTVFNSLVIGKTNLEIANELFLSNKTVSTYKTRIFQKLGVSNIAELIDISKHVEG</sequence>
<dbReference type="Gene3D" id="1.10.10.10">
    <property type="entry name" value="Winged helix-like DNA-binding domain superfamily/Winged helix DNA-binding domain"/>
    <property type="match status" value="1"/>
</dbReference>
<name>A0ABT7QCF1_9GAMM</name>
<dbReference type="CDD" id="cd06170">
    <property type="entry name" value="LuxR_C_like"/>
    <property type="match status" value="1"/>
</dbReference>
<dbReference type="SMART" id="SM00421">
    <property type="entry name" value="HTH_LUXR"/>
    <property type="match status" value="1"/>
</dbReference>